<feature type="compositionally biased region" description="Basic and acidic residues" evidence="1">
    <location>
        <begin position="231"/>
        <end position="241"/>
    </location>
</feature>
<sequence length="2456" mass="279987">MGEFYLKYTSQSTLLFVVEESDHKHLKQIFISEDIPYHTYSLPGDKTHGFVLKGLEGISKIDDIKNDLEVSHGLKVKNIFQMKTKIRPLYLVTTEPVITLSYLLKNVRYLMNTKITWELRKSTNAIGQCHRCQTWGHATSNCGRAPRCVKCAGEHQTSDCVKSRDTPATCANCSGDHPANYRKCPVYIRKLNVLREKQELSRKSQTRKFVPAPQPRTNVWSNRLAASRRERVGVGPPRDEDFPPLPRNRFSSQEEDCPVVDGMADFQRQQNALRRSKLKSNSTSQISDIMSAIPPGKAAIDSKYRNNNIQSKVTYQQQTQIQSHPQKVSSPIKSASKTTTTTTTTIISTSSAIAASITDPSTTSVINTPISSTLTNEFEPKMHSQSQFSITTEFMDTEFTQISSDEQINSQPLIEVVQVHDDYHPNIKRTLAARDTSSEDEGNENDYKIPKKTLPLSRLSQMIKPKNPPVTTVNRFVPLIEDDIHVVEEPHHHEVSKENTASSSVIGKPPPIVINGIVGDLKGFRDEIKSVVENDFFLKYTKNSTLLFLKDKTDYNKLSNKLKALNELEWHTYTVAEEKQHAFVLRGLDFDVDLKDIKEQLEEEHKITTNNIYKMSTTGRPLYLVTTSNKINLNFLVNNIKHLMNTRVYWERRRNERKLIQCRRCQRWGHATSNCYRVPRCLKCANNHWTRECEKTPDTPAKCANCNMDHPANYSKCPEYTKALERLESKKPTFKPAPPPVTNAWQNRSKKTVQFEPEIRMATEFPPLPSKTTANRAAPHFVSGMEQDIGTFTELASEFKVLNNMVNLKQQNALRRSKLKSNSTSQISDIMSAIPPGKAAIDSKYRNNNIQSKVTYQQQTQIQSHPQKVSSPIKSASKTTTTTTTTIISTSSAIAASITDPSTTSVINTPISSTLTNEFEPQMHSQSQFSITTEFMDTEFTQISSDEQINSQPLIEVVQVHDDYHPNIKRTLAARDTSSEDEGNENDYKIPKKTLPLSRLSQMIKPKNPPVTTVNRFVPLIEDDIHVVEEPHHHEVSKENTASSSVIGKPPPIVINGIVGDLKGFRDEIKSVVENDFFLKYTKNSTLLFLKDKTDYNKLSNKLKALNELEWHTYTVAEEKQHAFVLRGLDFDVDLKDIKEQLEEEHKITTNNIYKMSTTGRPLYLVTTSNKINLNFLVNNIKHLMNTRVYWERRRNERKLIQCRRCQRWGHATSNCYRVPRCLKCANNHWTRECEKTPDTPAKCANCNMDHPANYSKCPEYTKALERLESKKPTFKPAPPPVTNAWQNRSKKTVQFEPEIRMATEFPPLPSKTTANRAAPHFVSGMEQDIGTFTELASEFKVLNNMVNLKQQNALRRSKLKSNSTSQISDIMSAIPPGKAAIDSKYRNNNIQSKVTYQQQTQIQSHPQKVSSPIKSASKTTTTTTTTIISTSSAIAASITDPSTTSVINTPISSTLTNEFEPKMHSQSQFSITTEFMDTEFTQISSDEQINSQPLIEVVQVHDDYHPNIKRTLAARDTSSEDEGNENDYKIPKKTLPLSRLSQMIKPKNPPVTTVNRFVPLIEDDIHVVEEPHHHEVSKENTASSSVIGKPPPIVINGIVGDLKGFRDEIKSVVENDFFLKYTKNSTLLFLKDKTDYNKLSNKLKALNELEWHTYTVAEEKQHAFVLRGLDFDVDLKDIKEQLEEEHKITTNNIYKMSTTGRPLYLVTTSNKINLNFLVNNIKHLMNTRVYWERRRNERKLIQCRRCQRWGHATSNCYRVPRCLKCANNHWTRECEKTPDTPAKCANCNMDHPANYSKCPEYTKALERLESKKPTFKPAPPPVTNAWQNRSKKTVQFEPEIRMATEFPPLPSKTTANRAAPHFVSGMEQDIDFEQSKNLSIKREIRKFKEKRVLIPEKNLQLLQQQNALRRSKLKSNSTSQNSDIMSAIPPGKAAIDSKYRNNNIQSKVTYRQQTQIQSHPQKVSSPIKSASKTTTTTTTTTIISTSSAIAASITDPSTTSVINTPISSTLTNEFEPKMHSQSQFSITTEFMDTEFTQISSDEQINSQPLIEVVQVHDDYHPNIKRTLAARDTSSEDEGNENDYKIPKKTLPLSRLSQMIKPKNPPVTTVNRFVPLIEDDIQVVEEPHHHEVSKENTASSSVIGKPPPIVINGIVGDLKGFRDEIKSVVENDFFLKYTKNSTLLFLKDKTDYNKLSNKLKALNELEWHTYTVAEEKQHAFVLRGLDFDVDLKDIKEQLEEEHKITTNNIYKMSTTGRPLYLVTTSNKINLNFLVNNIKHLMNTRVYWERRRNERKLIQCRRCQRWGHATSNCYRVPRCLKCANNHWTRECEKTPDTPAKCANCNMDHPANYSKCPEYTKALELLESKKPTFKPAPPPVTNAWQNRSKKTVQFEPAIRMATEFPPLPSKTTANRAAPHFVSGMEQDIGTFTELASEFKVLNNMVNLKKRFLPDFSFE</sequence>
<reference evidence="2" key="1">
    <citation type="submission" date="2022-01" db="EMBL/GenBank/DDBJ databases">
        <authorList>
            <person name="King R."/>
        </authorList>
    </citation>
    <scope>NUCLEOTIDE SEQUENCE</scope>
</reference>
<evidence type="ECO:0000313" key="2">
    <source>
        <dbReference type="EMBL" id="CAH1105300.1"/>
    </source>
</evidence>
<dbReference type="PANTHER" id="PTHR33273">
    <property type="entry name" value="DOMAIN-CONTAINING PROTEIN, PUTATIVE-RELATED"/>
    <property type="match status" value="1"/>
</dbReference>
<evidence type="ECO:0000313" key="3">
    <source>
        <dbReference type="Proteomes" id="UP001153636"/>
    </source>
</evidence>
<gene>
    <name evidence="2" type="ORF">PSYICH_LOCUS6310</name>
</gene>
<accession>A0A9P0CSN8</accession>
<proteinExistence type="predicted"/>
<evidence type="ECO:0000256" key="1">
    <source>
        <dbReference type="SAM" id="MobiDB-lite"/>
    </source>
</evidence>
<feature type="region of interest" description="Disordered" evidence="1">
    <location>
        <begin position="1950"/>
        <end position="1972"/>
    </location>
</feature>
<feature type="compositionally biased region" description="Polar residues" evidence="1">
    <location>
        <begin position="1915"/>
        <end position="1925"/>
    </location>
</feature>
<dbReference type="PANTHER" id="PTHR33273:SF2">
    <property type="entry name" value="ENDONUCLEASE_EXONUCLEASE_PHOSPHATASE DOMAIN-CONTAINING PROTEIN"/>
    <property type="match status" value="1"/>
</dbReference>
<dbReference type="Proteomes" id="UP001153636">
    <property type="component" value="Chromosome 19"/>
</dbReference>
<organism evidence="2 3">
    <name type="scientific">Psylliodes chrysocephalus</name>
    <dbReference type="NCBI Taxonomy" id="3402493"/>
    <lineage>
        <taxon>Eukaryota</taxon>
        <taxon>Metazoa</taxon>
        <taxon>Ecdysozoa</taxon>
        <taxon>Arthropoda</taxon>
        <taxon>Hexapoda</taxon>
        <taxon>Insecta</taxon>
        <taxon>Pterygota</taxon>
        <taxon>Neoptera</taxon>
        <taxon>Endopterygota</taxon>
        <taxon>Coleoptera</taxon>
        <taxon>Polyphaga</taxon>
        <taxon>Cucujiformia</taxon>
        <taxon>Chrysomeloidea</taxon>
        <taxon>Chrysomelidae</taxon>
        <taxon>Galerucinae</taxon>
        <taxon>Alticini</taxon>
        <taxon>Psylliodes</taxon>
    </lineage>
</organism>
<feature type="compositionally biased region" description="Polar residues" evidence="1">
    <location>
        <begin position="1950"/>
        <end position="1964"/>
    </location>
</feature>
<dbReference type="EMBL" id="OV651831">
    <property type="protein sequence ID" value="CAH1105300.1"/>
    <property type="molecule type" value="Genomic_DNA"/>
</dbReference>
<keyword evidence="3" id="KW-1185">Reference proteome</keyword>
<dbReference type="OrthoDB" id="8123891at2759"/>
<name>A0A9P0CSN8_9CUCU</name>
<evidence type="ECO:0008006" key="4">
    <source>
        <dbReference type="Google" id="ProtNLM"/>
    </source>
</evidence>
<protein>
    <recommendedName>
        <fullName evidence="4">Gag-like protein</fullName>
    </recommendedName>
</protein>
<feature type="region of interest" description="Disordered" evidence="1">
    <location>
        <begin position="1911"/>
        <end position="1930"/>
    </location>
</feature>
<feature type="region of interest" description="Disordered" evidence="1">
    <location>
        <begin position="231"/>
        <end position="255"/>
    </location>
</feature>